<accession>A0ABC8TAN0</accession>
<keyword evidence="5" id="KW-0539">Nucleus</keyword>
<keyword evidence="6" id="KW-0175">Coiled coil</keyword>
<organism evidence="9 10">
    <name type="scientific">Ilex paraguariensis</name>
    <name type="common">yerba mate</name>
    <dbReference type="NCBI Taxonomy" id="185542"/>
    <lineage>
        <taxon>Eukaryota</taxon>
        <taxon>Viridiplantae</taxon>
        <taxon>Streptophyta</taxon>
        <taxon>Embryophyta</taxon>
        <taxon>Tracheophyta</taxon>
        <taxon>Spermatophyta</taxon>
        <taxon>Magnoliopsida</taxon>
        <taxon>eudicotyledons</taxon>
        <taxon>Gunneridae</taxon>
        <taxon>Pentapetalae</taxon>
        <taxon>asterids</taxon>
        <taxon>campanulids</taxon>
        <taxon>Aquifoliales</taxon>
        <taxon>Aquifoliaceae</taxon>
        <taxon>Ilex</taxon>
    </lineage>
</organism>
<evidence type="ECO:0000256" key="1">
    <source>
        <dbReference type="ARBA" id="ARBA00004123"/>
    </source>
</evidence>
<dbReference type="AlphaFoldDB" id="A0ABC8TAN0"/>
<name>A0ABC8TAN0_9AQUA</name>
<dbReference type="InterPro" id="IPR015300">
    <property type="entry name" value="DNA-bd_pseudobarrel_sf"/>
</dbReference>
<keyword evidence="10" id="KW-1185">Reference proteome</keyword>
<dbReference type="PANTHER" id="PTHR31391:SF135">
    <property type="entry name" value="B3 DOMAIN-CONTAINING PROTEIN OS01G0234100-LIKE ISOFORM X1"/>
    <property type="match status" value="1"/>
</dbReference>
<dbReference type="GO" id="GO:0003677">
    <property type="term" value="F:DNA binding"/>
    <property type="evidence" value="ECO:0007669"/>
    <property type="project" value="UniProtKB-KW"/>
</dbReference>
<evidence type="ECO:0000256" key="2">
    <source>
        <dbReference type="ARBA" id="ARBA00023015"/>
    </source>
</evidence>
<proteinExistence type="predicted"/>
<dbReference type="PROSITE" id="PS50863">
    <property type="entry name" value="B3"/>
    <property type="match status" value="1"/>
</dbReference>
<keyword evidence="4" id="KW-0804">Transcription</keyword>
<reference evidence="9 10" key="1">
    <citation type="submission" date="2024-02" db="EMBL/GenBank/DDBJ databases">
        <authorList>
            <person name="Vignale AGUSTIN F."/>
            <person name="Sosa J E."/>
            <person name="Modenutti C."/>
        </authorList>
    </citation>
    <scope>NUCLEOTIDE SEQUENCE [LARGE SCALE GENOMIC DNA]</scope>
</reference>
<dbReference type="CDD" id="cd10017">
    <property type="entry name" value="B3_DNA"/>
    <property type="match status" value="1"/>
</dbReference>
<evidence type="ECO:0000256" key="6">
    <source>
        <dbReference type="SAM" id="Coils"/>
    </source>
</evidence>
<evidence type="ECO:0000259" key="8">
    <source>
        <dbReference type="PROSITE" id="PS50863"/>
    </source>
</evidence>
<evidence type="ECO:0000256" key="3">
    <source>
        <dbReference type="ARBA" id="ARBA00023125"/>
    </source>
</evidence>
<comment type="subcellular location">
    <subcellularLocation>
        <location evidence="1">Nucleus</location>
    </subcellularLocation>
</comment>
<dbReference type="SMART" id="SM01019">
    <property type="entry name" value="B3"/>
    <property type="match status" value="1"/>
</dbReference>
<feature type="coiled-coil region" evidence="6">
    <location>
        <begin position="470"/>
        <end position="497"/>
    </location>
</feature>
<keyword evidence="3" id="KW-0238">DNA-binding</keyword>
<gene>
    <name evidence="9" type="ORF">ILEXP_LOCUS35706</name>
</gene>
<dbReference type="PANTHER" id="PTHR31391">
    <property type="entry name" value="B3 DOMAIN-CONTAINING PROTEIN OS11G0197600-RELATED"/>
    <property type="match status" value="1"/>
</dbReference>
<feature type="region of interest" description="Disordered" evidence="7">
    <location>
        <begin position="13"/>
        <end position="49"/>
    </location>
</feature>
<dbReference type="Pfam" id="PF02362">
    <property type="entry name" value="B3"/>
    <property type="match status" value="1"/>
</dbReference>
<dbReference type="Proteomes" id="UP001642360">
    <property type="component" value="Unassembled WGS sequence"/>
</dbReference>
<protein>
    <recommendedName>
        <fullName evidence="8">TF-B3 domain-containing protein</fullName>
    </recommendedName>
</protein>
<evidence type="ECO:0000256" key="7">
    <source>
        <dbReference type="SAM" id="MobiDB-lite"/>
    </source>
</evidence>
<feature type="region of interest" description="Disordered" evidence="7">
    <location>
        <begin position="63"/>
        <end position="89"/>
    </location>
</feature>
<sequence>MKMKAVKLLEGLDQDLHGAEQVAKKELEEEEEEEGVKVNGRPTLMKSPKSMEDNLTLTQLSNTLQTPSQITTFPSSLGKRKRKPKLMTDDISEILNKKKKRSPSASKYKNVEHDLASRYLGCKHKKALIGGSDSPSQVKLPTVIRAEEVQTSLGTEFPSFVKLLVRSHVASCFWMGLPGTFCKTHLPRKDTTVTLEDESGEQFVIKYLAGKTGLSAGWRNFAVGHKLLEGDVLVFHLMEPNKFKVYIIRANDLTDVDGALSLLNLDALTKQNESENAETVLTVPKSKKHRPKSLPLTEVQKKNKREKLSISIHQLPQSLEQSGNESEEVGSEVLEGSKFSGTAVRFKDIKSFEDFHIMVNGMCIDSEIPKHIQIKYYELCRSKNAYLHDRLLPGLCCTLVAGIIFEIVNIADAIRVCKLTTSRYEFSAWEKSLKSFELLGMNVGFIRSRVRWLLSLAFDSEGGASDTKRYLEAKTERSRAENEIKNLEAKLLELREVTVKSDANIETLKSKAESYELNFKKEVSAPW</sequence>
<comment type="caution">
    <text evidence="9">The sequence shown here is derived from an EMBL/GenBank/DDBJ whole genome shotgun (WGS) entry which is preliminary data.</text>
</comment>
<evidence type="ECO:0000256" key="5">
    <source>
        <dbReference type="ARBA" id="ARBA00023242"/>
    </source>
</evidence>
<dbReference type="EMBL" id="CAUOFW020004613">
    <property type="protein sequence ID" value="CAK9166487.1"/>
    <property type="molecule type" value="Genomic_DNA"/>
</dbReference>
<keyword evidence="2" id="KW-0805">Transcription regulation</keyword>
<dbReference type="GO" id="GO:0005634">
    <property type="term" value="C:nucleus"/>
    <property type="evidence" value="ECO:0007669"/>
    <property type="project" value="UniProtKB-SubCell"/>
</dbReference>
<dbReference type="Gene3D" id="2.40.330.10">
    <property type="entry name" value="DNA-binding pseudobarrel domain"/>
    <property type="match status" value="1"/>
</dbReference>
<feature type="compositionally biased region" description="Basic and acidic residues" evidence="7">
    <location>
        <begin position="14"/>
        <end position="27"/>
    </location>
</feature>
<feature type="domain" description="TF-B3" evidence="8">
    <location>
        <begin position="160"/>
        <end position="251"/>
    </location>
</feature>
<evidence type="ECO:0000256" key="4">
    <source>
        <dbReference type="ARBA" id="ARBA00023163"/>
    </source>
</evidence>
<evidence type="ECO:0000313" key="9">
    <source>
        <dbReference type="EMBL" id="CAK9166487.1"/>
    </source>
</evidence>
<dbReference type="InterPro" id="IPR003340">
    <property type="entry name" value="B3_DNA-bd"/>
</dbReference>
<dbReference type="InterPro" id="IPR044837">
    <property type="entry name" value="REM16-like"/>
</dbReference>
<evidence type="ECO:0000313" key="10">
    <source>
        <dbReference type="Proteomes" id="UP001642360"/>
    </source>
</evidence>
<dbReference type="SUPFAM" id="SSF101936">
    <property type="entry name" value="DNA-binding pseudobarrel domain"/>
    <property type="match status" value="1"/>
</dbReference>